<dbReference type="SMART" id="SM00184">
    <property type="entry name" value="RING"/>
    <property type="match status" value="1"/>
</dbReference>
<name>A0A7R8ZL42_9CRUS</name>
<evidence type="ECO:0000256" key="9">
    <source>
        <dbReference type="ARBA" id="ARBA00083888"/>
    </source>
</evidence>
<gene>
    <name evidence="11" type="ORF">CTOB1V02_LOCUS1368</name>
</gene>
<dbReference type="GO" id="GO:0006357">
    <property type="term" value="P:regulation of transcription by RNA polymerase II"/>
    <property type="evidence" value="ECO:0007669"/>
    <property type="project" value="TreeGrafter"/>
</dbReference>
<dbReference type="AlphaFoldDB" id="A0A7R8ZL42"/>
<dbReference type="PROSITE" id="PS50089">
    <property type="entry name" value="ZF_RING_2"/>
    <property type="match status" value="1"/>
</dbReference>
<dbReference type="Gene3D" id="3.30.40.10">
    <property type="entry name" value="Zinc/RING finger domain, C3HC4 (zinc finger)"/>
    <property type="match status" value="1"/>
</dbReference>
<dbReference type="PROSITE" id="PS00518">
    <property type="entry name" value="ZF_RING_1"/>
    <property type="match status" value="1"/>
</dbReference>
<evidence type="ECO:0000256" key="4">
    <source>
        <dbReference type="ARBA" id="ARBA00022833"/>
    </source>
</evidence>
<accession>A0A7R8ZL42</accession>
<keyword evidence="3" id="KW-0863">Zinc-finger</keyword>
<dbReference type="EMBL" id="OB660191">
    <property type="protein sequence ID" value="CAD7223383.1"/>
    <property type="molecule type" value="Genomic_DNA"/>
</dbReference>
<dbReference type="GO" id="GO:0008270">
    <property type="term" value="F:zinc ion binding"/>
    <property type="evidence" value="ECO:0007669"/>
    <property type="project" value="UniProtKB-KW"/>
</dbReference>
<evidence type="ECO:0000256" key="2">
    <source>
        <dbReference type="ARBA" id="ARBA00022723"/>
    </source>
</evidence>
<dbReference type="SUPFAM" id="SSF57850">
    <property type="entry name" value="RING/U-box"/>
    <property type="match status" value="1"/>
</dbReference>
<dbReference type="InterPro" id="IPR004575">
    <property type="entry name" value="MAT1/Tfb3"/>
</dbReference>
<keyword evidence="4" id="KW-0862">Zinc</keyword>
<dbReference type="FunFam" id="3.30.40.10:FF:000037">
    <property type="entry name" value="Cdk-activating kinase assembly factor MAT1, centre"/>
    <property type="match status" value="1"/>
</dbReference>
<reference evidence="11" key="1">
    <citation type="submission" date="2020-11" db="EMBL/GenBank/DDBJ databases">
        <authorList>
            <person name="Tran Van P."/>
        </authorList>
    </citation>
    <scope>NUCLEOTIDE SEQUENCE</scope>
</reference>
<dbReference type="InterPro" id="IPR017907">
    <property type="entry name" value="Znf_RING_CS"/>
</dbReference>
<evidence type="ECO:0000256" key="8">
    <source>
        <dbReference type="ARBA" id="ARBA00077720"/>
    </source>
</evidence>
<dbReference type="InterPro" id="IPR001841">
    <property type="entry name" value="Znf_RING"/>
</dbReference>
<keyword evidence="5" id="KW-0539">Nucleus</keyword>
<dbReference type="OrthoDB" id="5963at2759"/>
<dbReference type="PANTHER" id="PTHR12683:SF13">
    <property type="entry name" value="CDK-ACTIVATING KINASE ASSEMBLY FACTOR MAT1"/>
    <property type="match status" value="1"/>
</dbReference>
<evidence type="ECO:0000256" key="5">
    <source>
        <dbReference type="ARBA" id="ARBA00023242"/>
    </source>
</evidence>
<dbReference type="CDD" id="cd16517">
    <property type="entry name" value="RING-HC_MAT1"/>
    <property type="match status" value="1"/>
</dbReference>
<evidence type="ECO:0000256" key="3">
    <source>
        <dbReference type="ARBA" id="ARBA00022771"/>
    </source>
</evidence>
<dbReference type="GO" id="GO:0061575">
    <property type="term" value="F:cyclin-dependent protein serine/threonine kinase activator activity"/>
    <property type="evidence" value="ECO:0007669"/>
    <property type="project" value="InterPro"/>
</dbReference>
<evidence type="ECO:0000259" key="10">
    <source>
        <dbReference type="PROSITE" id="PS50089"/>
    </source>
</evidence>
<proteinExistence type="predicted"/>
<evidence type="ECO:0000313" key="11">
    <source>
        <dbReference type="EMBL" id="CAD7223383.1"/>
    </source>
</evidence>
<dbReference type="Pfam" id="PF25811">
    <property type="entry name" value="CAK-anch_MAT1"/>
    <property type="match status" value="1"/>
</dbReference>
<feature type="domain" description="RING-type" evidence="10">
    <location>
        <begin position="5"/>
        <end position="49"/>
    </location>
</feature>
<dbReference type="Pfam" id="PF06391">
    <property type="entry name" value="MAT1"/>
    <property type="match status" value="1"/>
</dbReference>
<protein>
    <recommendedName>
        <fullName evidence="6">CDK-activating kinase assembly factor MAT1</fullName>
    </recommendedName>
    <alternativeName>
        <fullName evidence="9">CDK7/cyclin-H assembly factor</fullName>
    </alternativeName>
    <alternativeName>
        <fullName evidence="7">Menage a trois</fullName>
    </alternativeName>
    <alternativeName>
        <fullName evidence="8">RING finger protein MAT1</fullName>
    </alternativeName>
</protein>
<evidence type="ECO:0000256" key="1">
    <source>
        <dbReference type="ARBA" id="ARBA00004123"/>
    </source>
</evidence>
<dbReference type="InterPro" id="IPR013083">
    <property type="entry name" value="Znf_RING/FYVE/PHD"/>
</dbReference>
<dbReference type="InterPro" id="IPR057657">
    <property type="entry name" value="MAT1_CAK-anch"/>
</dbReference>
<sequence>MDETCPRCKSTKYRNPSMKLMVNSCGHAICQSCVELLFAKGTGSCPECRIPLRRGNYRLQLYEDASVEKEVDIRRKIMRDYNKREEDFGSLREWNDYLEHIETIIFNLANNVDVEETKKKVEQYRKDNKDSIVKNKLRPIGSEDQELLELLEEEKLLVTHRLEEHKAEAEATFEEKKRKLLEREALVDELSFSDEVANDILLSHELRQPVESVKPEKLTLRAKPVAQFSSGGSGFLPIPEQGPENLYTYEAPKWDTCGPSVRDYDEKKYSEHVRPPKTSFLAGGYVPQFGCLRALSDAFSGLYTSPSDHR</sequence>
<evidence type="ECO:0000256" key="6">
    <source>
        <dbReference type="ARBA" id="ARBA00074719"/>
    </source>
</evidence>
<dbReference type="GO" id="GO:0006289">
    <property type="term" value="P:nucleotide-excision repair"/>
    <property type="evidence" value="ECO:0007669"/>
    <property type="project" value="InterPro"/>
</dbReference>
<dbReference type="InterPro" id="IPR015877">
    <property type="entry name" value="MAT1_centre"/>
</dbReference>
<dbReference type="GO" id="GO:0005675">
    <property type="term" value="C:transcription factor TFIIH holo complex"/>
    <property type="evidence" value="ECO:0007669"/>
    <property type="project" value="InterPro"/>
</dbReference>
<evidence type="ECO:0000256" key="7">
    <source>
        <dbReference type="ARBA" id="ARBA00077380"/>
    </source>
</evidence>
<comment type="subcellular location">
    <subcellularLocation>
        <location evidence="1">Nucleus</location>
    </subcellularLocation>
</comment>
<dbReference type="PANTHER" id="PTHR12683">
    <property type="entry name" value="CDK-ACTIVATING KINASE ASSEMBLY FACTOR MAT1"/>
    <property type="match status" value="1"/>
</dbReference>
<dbReference type="Pfam" id="PF17121">
    <property type="entry name" value="zf-C3HC4_5"/>
    <property type="match status" value="1"/>
</dbReference>
<dbReference type="NCBIfam" id="TIGR00570">
    <property type="entry name" value="cdk7"/>
    <property type="match status" value="1"/>
</dbReference>
<keyword evidence="2" id="KW-0479">Metal-binding</keyword>
<organism evidence="11">
    <name type="scientific">Cyprideis torosa</name>
    <dbReference type="NCBI Taxonomy" id="163714"/>
    <lineage>
        <taxon>Eukaryota</taxon>
        <taxon>Metazoa</taxon>
        <taxon>Ecdysozoa</taxon>
        <taxon>Arthropoda</taxon>
        <taxon>Crustacea</taxon>
        <taxon>Oligostraca</taxon>
        <taxon>Ostracoda</taxon>
        <taxon>Podocopa</taxon>
        <taxon>Podocopida</taxon>
        <taxon>Cytherocopina</taxon>
        <taxon>Cytheroidea</taxon>
        <taxon>Cytherideidae</taxon>
        <taxon>Cyprideis</taxon>
    </lineage>
</organism>